<dbReference type="InterPro" id="IPR006530">
    <property type="entry name" value="YD"/>
</dbReference>
<feature type="domain" description="Teneurin-like YD-shell" evidence="2">
    <location>
        <begin position="2380"/>
        <end position="2512"/>
    </location>
</feature>
<dbReference type="PANTHER" id="PTHR32305">
    <property type="match status" value="1"/>
</dbReference>
<reference evidence="3" key="1">
    <citation type="submission" date="2024-05" db="EMBL/GenBank/DDBJ databases">
        <title>Planctomycetes of the genus Singulisphaera possess chitinolytic capabilities.</title>
        <authorList>
            <person name="Ivanova A."/>
        </authorList>
    </citation>
    <scope>NUCLEOTIDE SEQUENCE</scope>
    <source>
        <strain evidence="3">Ch08T</strain>
    </source>
</reference>
<dbReference type="NCBIfam" id="TIGR03696">
    <property type="entry name" value="Rhs_assc_core"/>
    <property type="match status" value="1"/>
</dbReference>
<name>A0AAU7CIH4_9BACT</name>
<dbReference type="Pfam" id="PF25023">
    <property type="entry name" value="TEN_YD-shell"/>
    <property type="match status" value="3"/>
</dbReference>
<feature type="domain" description="Teneurin-like YD-shell" evidence="2">
    <location>
        <begin position="1363"/>
        <end position="1513"/>
    </location>
</feature>
<organism evidence="3">
    <name type="scientific">Singulisphaera sp. Ch08</name>
    <dbReference type="NCBI Taxonomy" id="3120278"/>
    <lineage>
        <taxon>Bacteria</taxon>
        <taxon>Pseudomonadati</taxon>
        <taxon>Planctomycetota</taxon>
        <taxon>Planctomycetia</taxon>
        <taxon>Isosphaerales</taxon>
        <taxon>Isosphaeraceae</taxon>
        <taxon>Singulisphaera</taxon>
    </lineage>
</organism>
<dbReference type="InterPro" id="IPR050708">
    <property type="entry name" value="T6SS_VgrG/RHS"/>
</dbReference>
<dbReference type="PANTHER" id="PTHR32305:SF15">
    <property type="entry name" value="PROTEIN RHSA-RELATED"/>
    <property type="match status" value="1"/>
</dbReference>
<dbReference type="Gene3D" id="2.180.10.10">
    <property type="entry name" value="RHS repeat-associated core"/>
    <property type="match status" value="6"/>
</dbReference>
<evidence type="ECO:0000259" key="2">
    <source>
        <dbReference type="Pfam" id="PF25023"/>
    </source>
</evidence>
<dbReference type="InterPro" id="IPR022385">
    <property type="entry name" value="Rhs_assc_core"/>
</dbReference>
<dbReference type="NCBIfam" id="TIGR01643">
    <property type="entry name" value="YD_repeat_2x"/>
    <property type="match status" value="19"/>
</dbReference>
<proteinExistence type="predicted"/>
<dbReference type="SUPFAM" id="SSF69304">
    <property type="entry name" value="Tricorn protease N-terminal domain"/>
    <property type="match status" value="1"/>
</dbReference>
<keyword evidence="1" id="KW-0677">Repeat</keyword>
<evidence type="ECO:0000256" key="1">
    <source>
        <dbReference type="ARBA" id="ARBA00022737"/>
    </source>
</evidence>
<sequence length="2845" mass="309261">MALISWGDGTTSTGLVQGDGYFEVVGEHIYDRRGTYSVLVAILDTTYLSLPLGSDYNPMPPELFLKDWAFGLAAQSIEYSYFRDYYQYFGYIAFLYANAWGGYDFPRANWNGVGNNGIRYNHVAYLIGATSTVQVTNPAIEFENGSSLSATAGSELTGIILATGSTGNEKAGTSFTAIVNWGDGTQSIVAVEDDAEFDGEFNVAGNHTYASPGTYTATITLYDGVIDYHTACVITVAAVASFGNPAVANAIVATSEDLSATAGEQIDDELVATFTVENPAHIGGTHVVIIDWGDHTTSIGDVKKGNGDHEYRVYGSHTYDVPGKYIIHISIQDQTDSTTASGIVIVTGDRITASGTDVYNYLSKDHVVVARFTADNSNDTAASFQASIQMGDGTPSIVGEVYGGNGEFYVVLPDWSAQPHNYVYSNFVLNGQAWTTFLARGYSYGHGNGYGSWDSYGFISGYSYWNSKNLAYRDYNWFDYLKRSGYEHIDIDGYGHANKSAMVPGDRDIIVTIQDAGSVLATVKSKLKINEATVGAPYYPVFVPSVGIASSAHNTRYLIIDWGDGTSTTSVPHIYTREGVYAVAYRVQVYTPVEGWRDYGTETQQVLVTDAPLTPLFTKSQPINGVAGEEFEDVSLFSFYDNDPNGSVEDFTAKISWGDGTTSEGTIEKSDRGTFDVYGTHIYKAGGHFTIAVLVEDAGGGSNTHGVRQVDISFNAEGKDFGGYANVATGQVILATIDGGEGEVRANPTATVDWGDGETSTATVVYNDEDDEYQVVGNHTYEDLGAYVILVTISEGGVTTTVDAKATIADDWSISGGQRTNQPGVAQLVTLGQAAVALNTGGLRIVQGLDFDLSPGTDVGGNPALVYNSDTVNVRPVIQAEFKSSEDDPVPGSIKVQLTFNGVVQDWITYATTDREPGDTYLLSAQVEEAVAQSGIYAWSLHVVLDFGGDQPDYHAELKGNARVVVNDSPAVDPDHPFESIDFLGAGWGIAGLDRLVLNANAEGDILWVTGSGDSAIFTRNDDGTFTSPAFDFGTLKRNDDRSYTYTSKYQTKHEFDRLGLMTALVDRNGVEITYSYTDEGQLETVTSPDGGVTTFTYNTDTLLLEKIEEPWSLEEGGEEPIAPRVLTFTHTNGNLTLIDELDGSERILTYDSESRLIEDRWAGLNLDGSGVFDAFYTYDAHSGLLTQVDVGLDSVYQITAMAMLGLDAQYEAGGGIALDASQAGATIEDNLLEPTTTTYFLDFEGRVLKEIGPDESTQIWVRDSHGQTTRYTNGRDHTTTYIYDYSKKGAGDLKKIVNPDKTTEQFQYDPKFHRVTLEVDARGNRTKYQYDQETGDLLSVTDPLYNVTRYTWEDGLLQTVTSPRNNVTSYTYDELRRVATVTDALGGATTFTYDGNGNVLTTEDAAHRVVTTTYDALGRLVEQVNFDGGITTWKYNVLGEVVEVVDPAGTTVSTYDPRGFLESVTLAAGTNAAQATFYQYDAIGRMNQATNYRGKITLVEYDDLARTKTVTNPLGGRTKTVYDANGNVISVTDANEHLTSYEYDKMDRLAKETNPLLGETTTEYDASGNVTHTIDPLGHQNHYAYDFANQLIQSVDAMGQSTFYAYDADGNLEEVIDPLHHTTTYSYDALNRLTLIIEPMGTTTSTEYNAAGDVSLKVDANGGETTYTYGYVDGTVAIVSPTGAITAEYYDQAGRLVMLVDPRGNSTSYAYDALGRQTSWTDGLDHIWTTRYVANTGQDLKIVTDPLLRSTTYAYDDLGRLVAVSDALGNTTATSYDAVGNVASTRTARGFTTNYRYDANDRLETVTDPLSNTTKYSYDAVGNITQSIDALNRVTVYEYDSNNRLIKTTDPLLATWETVYDPNGNVIREYDPYLNFTSYAYDANDRLIAATDPLNRTTTYGYDDNGNLIRETDPLSRSTTYAYDGENRLLATTDPLGFTSSVTYDAAGNVRVAIDKMSKATVYEYDENNRKISVTDSLLQSTTYHYDAIGNLTRTISPLSFVTLYGYDEANRLTGVTDSAGHTTLYQLDANGNVIQAIDSEGNSSASTYDALDRSLTFARPGGIPEMTSYDAVGNIILSTDSAGAATAYGYDANNRQTTITTPDMQTTTIAYDANGRVIGFTDPNGNVSTFWYDAVGRKTETIDPLGYSTTYGYDLADRLTSQLDRNGRLAVFGYDLADRQTSMTWYDAEGELGDQITRTYDAVGRLLTATNHAGTVSFGYDFVGRITGQTDVLDLTTTYGYDEENRLVLFQDELGGTTASQYDENGRLKNRTLTTADSTTARVDLARDSRGLATTVTYSEDAGGLAPVITRNAAFDTQGRIQSIAYHLANRLSAPGGTTLIESLAYSYDVSGRLASQTRLASSVEDDGVLLSPGETNNSYSSIQGTIYTSSGQLRSVTTTTLGVSHTTVYDYDFNGNITQVTVDGLPTTLEPNEVGTSNQLLEDGTWSYAYDHEGNVVSRAGLDSDEVWSYTYDHDNRLIKAVRRDIALDHLLDEVTYTYDALGRLVDRLAVRYSYNAETPSEPPTPTVEETRYALDASGSVWADLSSSNELLARYLRGVEVDQVFAREDGEGNVQWYLTDRLGSIIDLVDSEGHVDQRYGYTTSGVATLESYGDTPSYANSYQFTGKYWDPVTGLQYNNARWYDPSTSRWMSQDPLGFAAGDPNLYRYVFNDPINLTDPSGTEGERVGQRKVLVQGMSKRHNRTLPAGPDRQGDNTRGIQLVLGVSMVTGGAAGIYLTAGFASVPFGLVLARGIDHIQAAIRGQETVVYQGIRGAGFSDSAGRIGDFVADMPDVAYGVAKGVVSGARLLARPGSGLILDGGKLVADAIEGGLKGLARTRAKP</sequence>
<dbReference type="InterPro" id="IPR031325">
    <property type="entry name" value="RHS_repeat"/>
</dbReference>
<dbReference type="Gene3D" id="2.60.40.10">
    <property type="entry name" value="Immunoglobulins"/>
    <property type="match status" value="1"/>
</dbReference>
<feature type="domain" description="Teneurin-like YD-shell" evidence="2">
    <location>
        <begin position="2576"/>
        <end position="2677"/>
    </location>
</feature>
<dbReference type="InterPro" id="IPR056823">
    <property type="entry name" value="TEN-like_YD-shell"/>
</dbReference>
<dbReference type="InterPro" id="IPR013783">
    <property type="entry name" value="Ig-like_fold"/>
</dbReference>
<evidence type="ECO:0000313" key="3">
    <source>
        <dbReference type="EMBL" id="XBH04456.1"/>
    </source>
</evidence>
<dbReference type="EMBL" id="CP155447">
    <property type="protein sequence ID" value="XBH04456.1"/>
    <property type="molecule type" value="Genomic_DNA"/>
</dbReference>
<protein>
    <submittedName>
        <fullName evidence="3">RHS repeat-associated core domain-containing protein</fullName>
    </submittedName>
</protein>
<accession>A0AAU7CIH4</accession>
<dbReference type="Pfam" id="PF05593">
    <property type="entry name" value="RHS_repeat"/>
    <property type="match status" value="12"/>
</dbReference>
<dbReference type="RefSeq" id="WP_406697219.1">
    <property type="nucleotide sequence ID" value="NZ_CP155447.1"/>
</dbReference>
<gene>
    <name evidence="3" type="ORF">V5E97_00135</name>
</gene>